<dbReference type="InterPro" id="IPR000719">
    <property type="entry name" value="Prot_kinase_dom"/>
</dbReference>
<feature type="region of interest" description="Disordered" evidence="1">
    <location>
        <begin position="1"/>
        <end position="64"/>
    </location>
</feature>
<evidence type="ECO:0000313" key="4">
    <source>
        <dbReference type="Proteomes" id="UP001279734"/>
    </source>
</evidence>
<dbReference type="Proteomes" id="UP001279734">
    <property type="component" value="Unassembled WGS sequence"/>
</dbReference>
<organism evidence="3 4">
    <name type="scientific">Nepenthes gracilis</name>
    <name type="common">Slender pitcher plant</name>
    <dbReference type="NCBI Taxonomy" id="150966"/>
    <lineage>
        <taxon>Eukaryota</taxon>
        <taxon>Viridiplantae</taxon>
        <taxon>Streptophyta</taxon>
        <taxon>Embryophyta</taxon>
        <taxon>Tracheophyta</taxon>
        <taxon>Spermatophyta</taxon>
        <taxon>Magnoliopsida</taxon>
        <taxon>eudicotyledons</taxon>
        <taxon>Gunneridae</taxon>
        <taxon>Pentapetalae</taxon>
        <taxon>Caryophyllales</taxon>
        <taxon>Nepenthaceae</taxon>
        <taxon>Nepenthes</taxon>
    </lineage>
</organism>
<name>A0AAD3SHV2_NEPGR</name>
<dbReference type="EMBL" id="BSYO01000010">
    <property type="protein sequence ID" value="GMH10929.1"/>
    <property type="molecule type" value="Genomic_DNA"/>
</dbReference>
<feature type="compositionally biased region" description="Low complexity" evidence="1">
    <location>
        <begin position="49"/>
        <end position="64"/>
    </location>
</feature>
<dbReference type="PANTHER" id="PTHR46863">
    <property type="entry name" value="OS09G0572100 PROTEIN"/>
    <property type="match status" value="1"/>
</dbReference>
<dbReference type="GO" id="GO:0004672">
    <property type="term" value="F:protein kinase activity"/>
    <property type="evidence" value="ECO:0007669"/>
    <property type="project" value="InterPro"/>
</dbReference>
<proteinExistence type="predicted"/>
<dbReference type="GO" id="GO:0005524">
    <property type="term" value="F:ATP binding"/>
    <property type="evidence" value="ECO:0007669"/>
    <property type="project" value="InterPro"/>
</dbReference>
<evidence type="ECO:0000259" key="2">
    <source>
        <dbReference type="PROSITE" id="PS50011"/>
    </source>
</evidence>
<sequence length="441" mass="48557">MLRRLSRSKTATDAAVPSAKAHSSPSLSRRESKSPEQSGETQRSPKHQSSTSSALPSTSTATSADHTAASTSIFKSEASFISSRASLSSLRDSLPENPTIYDVSEIQAATNNFLAKRYSSSAPSWRSTLHGKDVIIIQRKFHKPTSPSTVREKLSFVCKSHHITVVKLLGASISGDFIYLVYEFISGSNLANCLRNPINPRFTVLSTWMSRMQIATDLANGLDYIHNNTGLEVRLVHNHIKASSIIVVDPSLNAKICHFGTSDLCGEPVEEREVSLPIKVAEISEISPKLMRSSSLKIQGTRGYMSPEFLLSGIGTEKSDVFAFGVVILELLSGEEPVRYRFDKATRDYIKISVIDSARAATEGGEGTLRRWIDARLNDSFPVDVAEKITRSALDCVQVEADKRPSMRRVAGKISRLYLESQIWADRMKLPTDFTASFAPR</sequence>
<reference evidence="3" key="1">
    <citation type="submission" date="2023-05" db="EMBL/GenBank/DDBJ databases">
        <title>Nepenthes gracilis genome sequencing.</title>
        <authorList>
            <person name="Fukushima K."/>
        </authorList>
    </citation>
    <scope>NUCLEOTIDE SEQUENCE</scope>
    <source>
        <strain evidence="3">SING2019-196</strain>
    </source>
</reference>
<evidence type="ECO:0000313" key="3">
    <source>
        <dbReference type="EMBL" id="GMH10929.1"/>
    </source>
</evidence>
<keyword evidence="4" id="KW-1185">Reference proteome</keyword>
<dbReference type="SUPFAM" id="SSF56112">
    <property type="entry name" value="Protein kinase-like (PK-like)"/>
    <property type="match status" value="1"/>
</dbReference>
<evidence type="ECO:0000256" key="1">
    <source>
        <dbReference type="SAM" id="MobiDB-lite"/>
    </source>
</evidence>
<dbReference type="PANTHER" id="PTHR46863:SF1">
    <property type="entry name" value="PROTEIN KINASE SUPERFAMILY PROTEIN"/>
    <property type="match status" value="1"/>
</dbReference>
<gene>
    <name evidence="3" type="ORF">Nepgr_012770</name>
</gene>
<dbReference type="PROSITE" id="PS50011">
    <property type="entry name" value="PROTEIN_KINASE_DOM"/>
    <property type="match status" value="1"/>
</dbReference>
<comment type="caution">
    <text evidence="3">The sequence shown here is derived from an EMBL/GenBank/DDBJ whole genome shotgun (WGS) entry which is preliminary data.</text>
</comment>
<dbReference type="AlphaFoldDB" id="A0AAD3SHV2"/>
<dbReference type="Pfam" id="PF00069">
    <property type="entry name" value="Pkinase"/>
    <property type="match status" value="1"/>
</dbReference>
<accession>A0AAD3SHV2</accession>
<dbReference type="Gene3D" id="1.10.510.10">
    <property type="entry name" value="Transferase(Phosphotransferase) domain 1"/>
    <property type="match status" value="1"/>
</dbReference>
<feature type="domain" description="Protein kinase" evidence="2">
    <location>
        <begin position="103"/>
        <end position="419"/>
    </location>
</feature>
<dbReference type="InterPro" id="IPR011009">
    <property type="entry name" value="Kinase-like_dom_sf"/>
</dbReference>
<protein>
    <recommendedName>
        <fullName evidence="2">Protein kinase domain-containing protein</fullName>
    </recommendedName>
</protein>
<dbReference type="Gene3D" id="3.30.200.20">
    <property type="entry name" value="Phosphorylase Kinase, domain 1"/>
    <property type="match status" value="1"/>
</dbReference>